<feature type="compositionally biased region" description="Low complexity" evidence="1">
    <location>
        <begin position="50"/>
        <end position="59"/>
    </location>
</feature>
<organism evidence="2 3">
    <name type="scientific">Pseudomonas duriflava</name>
    <dbReference type="NCBI Taxonomy" id="459528"/>
    <lineage>
        <taxon>Bacteria</taxon>
        <taxon>Pseudomonadati</taxon>
        <taxon>Pseudomonadota</taxon>
        <taxon>Gammaproteobacteria</taxon>
        <taxon>Pseudomonadales</taxon>
        <taxon>Pseudomonadaceae</taxon>
        <taxon>Pseudomonas</taxon>
    </lineage>
</organism>
<dbReference type="AlphaFoldDB" id="A0A562QE23"/>
<comment type="caution">
    <text evidence="2">The sequence shown here is derived from an EMBL/GenBank/DDBJ whole genome shotgun (WGS) entry which is preliminary data.</text>
</comment>
<reference evidence="2 3" key="1">
    <citation type="journal article" date="2015" name="Stand. Genomic Sci.">
        <title>Genomic Encyclopedia of Bacterial and Archaeal Type Strains, Phase III: the genomes of soil and plant-associated and newly described type strains.</title>
        <authorList>
            <person name="Whitman W.B."/>
            <person name="Woyke T."/>
            <person name="Klenk H.P."/>
            <person name="Zhou Y."/>
            <person name="Lilburn T.G."/>
            <person name="Beck B.J."/>
            <person name="De Vos P."/>
            <person name="Vandamme P."/>
            <person name="Eisen J.A."/>
            <person name="Garrity G."/>
            <person name="Hugenholtz P."/>
            <person name="Kyrpides N.C."/>
        </authorList>
    </citation>
    <scope>NUCLEOTIDE SEQUENCE [LARGE SCALE GENOMIC DNA]</scope>
    <source>
        <strain evidence="2 3">CGMCC 1.6858</strain>
    </source>
</reference>
<gene>
    <name evidence="2" type="ORF">IQ22_01913</name>
</gene>
<protein>
    <recommendedName>
        <fullName evidence="4">Lipoprotein</fullName>
    </recommendedName>
</protein>
<evidence type="ECO:0000313" key="2">
    <source>
        <dbReference type="EMBL" id="TWI55002.1"/>
    </source>
</evidence>
<feature type="region of interest" description="Disordered" evidence="1">
    <location>
        <begin position="23"/>
        <end position="59"/>
    </location>
</feature>
<evidence type="ECO:0000313" key="3">
    <source>
        <dbReference type="Proteomes" id="UP000316905"/>
    </source>
</evidence>
<dbReference type="PROSITE" id="PS51257">
    <property type="entry name" value="PROKAR_LIPOPROTEIN"/>
    <property type="match status" value="1"/>
</dbReference>
<dbReference type="Proteomes" id="UP000316905">
    <property type="component" value="Unassembled WGS sequence"/>
</dbReference>
<proteinExistence type="predicted"/>
<feature type="compositionally biased region" description="Basic and acidic residues" evidence="1">
    <location>
        <begin position="24"/>
        <end position="33"/>
    </location>
</feature>
<dbReference type="RefSeq" id="WP_145140992.1">
    <property type="nucleotide sequence ID" value="NZ_VLKY01000005.1"/>
</dbReference>
<evidence type="ECO:0000256" key="1">
    <source>
        <dbReference type="SAM" id="MobiDB-lite"/>
    </source>
</evidence>
<sequence>MISRIGVIGLMLSAMLLGGCFNTSDDKSSESSSEKASIQLQPDRADSDGSDNQDGNNGK</sequence>
<evidence type="ECO:0008006" key="4">
    <source>
        <dbReference type="Google" id="ProtNLM"/>
    </source>
</evidence>
<keyword evidence="3" id="KW-1185">Reference proteome</keyword>
<accession>A0A562QE23</accession>
<dbReference type="EMBL" id="VLKY01000005">
    <property type="protein sequence ID" value="TWI55002.1"/>
    <property type="molecule type" value="Genomic_DNA"/>
</dbReference>
<name>A0A562QE23_9PSED</name>